<dbReference type="InterPro" id="IPR011763">
    <property type="entry name" value="COA_CT_C"/>
</dbReference>
<dbReference type="GO" id="GO:0046872">
    <property type="term" value="F:metal ion binding"/>
    <property type="evidence" value="ECO:0007669"/>
    <property type="project" value="InterPro"/>
</dbReference>
<proteinExistence type="predicted"/>
<organism evidence="12 13">
    <name type="scientific">Malus baccata</name>
    <name type="common">Siberian crab apple</name>
    <name type="synonym">Pyrus baccata</name>
    <dbReference type="NCBI Taxonomy" id="106549"/>
    <lineage>
        <taxon>Eukaryota</taxon>
        <taxon>Viridiplantae</taxon>
        <taxon>Streptophyta</taxon>
        <taxon>Embryophyta</taxon>
        <taxon>Tracheophyta</taxon>
        <taxon>Spermatophyta</taxon>
        <taxon>Magnoliopsida</taxon>
        <taxon>eudicotyledons</taxon>
        <taxon>Gunneridae</taxon>
        <taxon>Pentapetalae</taxon>
        <taxon>rosids</taxon>
        <taxon>fabids</taxon>
        <taxon>Rosales</taxon>
        <taxon>Rosaceae</taxon>
        <taxon>Amygdaloideae</taxon>
        <taxon>Maleae</taxon>
        <taxon>Malus</taxon>
    </lineage>
</organism>
<feature type="domain" description="CoA carboxyltransferase C-terminal" evidence="11">
    <location>
        <begin position="1313"/>
        <end position="1628"/>
    </location>
</feature>
<dbReference type="PROSITE" id="PS50979">
    <property type="entry name" value="BC"/>
    <property type="match status" value="1"/>
</dbReference>
<evidence type="ECO:0000256" key="2">
    <source>
        <dbReference type="ARBA" id="ARBA00022598"/>
    </source>
</evidence>
<dbReference type="Gene3D" id="3.40.50.20">
    <property type="match status" value="1"/>
</dbReference>
<dbReference type="SUPFAM" id="SSF52096">
    <property type="entry name" value="ClpP/crotonase"/>
    <property type="match status" value="2"/>
</dbReference>
<comment type="cofactor">
    <cofactor evidence="1">
        <name>biotin</name>
        <dbReference type="ChEBI" id="CHEBI:57586"/>
    </cofactor>
</comment>
<evidence type="ECO:0000256" key="3">
    <source>
        <dbReference type="ARBA" id="ARBA00022741"/>
    </source>
</evidence>
<dbReference type="InterPro" id="IPR011764">
    <property type="entry name" value="Biotin_carboxylation_dom"/>
</dbReference>
<feature type="coiled-coil region" evidence="7">
    <location>
        <begin position="1522"/>
        <end position="1549"/>
    </location>
</feature>
<evidence type="ECO:0000256" key="6">
    <source>
        <dbReference type="PROSITE-ProRule" id="PRU00409"/>
    </source>
</evidence>
<dbReference type="PROSITE" id="PS50980">
    <property type="entry name" value="COA_CT_NTER"/>
    <property type="match status" value="1"/>
</dbReference>
<evidence type="ECO:0000259" key="10">
    <source>
        <dbReference type="PROSITE" id="PS50980"/>
    </source>
</evidence>
<keyword evidence="4 6" id="KW-0067">ATP-binding</keyword>
<dbReference type="PROSITE" id="PS00867">
    <property type="entry name" value="CPSASE_2"/>
    <property type="match status" value="1"/>
</dbReference>
<gene>
    <name evidence="12" type="ORF">C1H46_004747</name>
</gene>
<dbReference type="InterPro" id="IPR016185">
    <property type="entry name" value="PreATP-grasp_dom_sf"/>
</dbReference>
<evidence type="ECO:0000256" key="4">
    <source>
        <dbReference type="ARBA" id="ARBA00022840"/>
    </source>
</evidence>
<dbReference type="InterPro" id="IPR013537">
    <property type="entry name" value="AcCoA_COase_cen"/>
</dbReference>
<evidence type="ECO:0000259" key="8">
    <source>
        <dbReference type="PROSITE" id="PS50975"/>
    </source>
</evidence>
<dbReference type="EMBL" id="VIEB01000054">
    <property type="protein sequence ID" value="TQE09654.1"/>
    <property type="molecule type" value="Genomic_DNA"/>
</dbReference>
<dbReference type="Gene3D" id="3.90.1770.10">
    <property type="entry name" value="PreATP-grasp domain"/>
    <property type="match status" value="1"/>
</dbReference>
<dbReference type="Pfam" id="PF08326">
    <property type="entry name" value="ACC_central"/>
    <property type="match status" value="1"/>
</dbReference>
<dbReference type="SUPFAM" id="SSF52440">
    <property type="entry name" value="PreATP-grasp domain"/>
    <property type="match status" value="1"/>
</dbReference>
<dbReference type="PROSITE" id="PS50975">
    <property type="entry name" value="ATP_GRASP"/>
    <property type="match status" value="1"/>
</dbReference>
<dbReference type="Pfam" id="PF02786">
    <property type="entry name" value="CPSase_L_D2"/>
    <property type="match status" value="1"/>
</dbReference>
<evidence type="ECO:0000259" key="11">
    <source>
        <dbReference type="PROSITE" id="PS50989"/>
    </source>
</evidence>
<dbReference type="InterPro" id="IPR013815">
    <property type="entry name" value="ATP_grasp_subdomain_1"/>
</dbReference>
<keyword evidence="13" id="KW-1185">Reference proteome</keyword>
<feature type="domain" description="ATP-grasp" evidence="8">
    <location>
        <begin position="199"/>
        <end position="393"/>
    </location>
</feature>
<dbReference type="InterPro" id="IPR029045">
    <property type="entry name" value="ClpP/crotonase-like_dom_sf"/>
</dbReference>
<dbReference type="FunFam" id="3.90.226.10:FF:000010">
    <property type="entry name" value="acetyl-CoA carboxylase isoform X2"/>
    <property type="match status" value="1"/>
</dbReference>
<dbReference type="Gene3D" id="3.30.470.20">
    <property type="entry name" value="ATP-grasp fold, B domain"/>
    <property type="match status" value="1"/>
</dbReference>
<dbReference type="FunFam" id="3.40.50.20:FF:000005">
    <property type="entry name" value="acetyl-CoA carboxylase isoform X2"/>
    <property type="match status" value="1"/>
</dbReference>
<dbReference type="InterPro" id="IPR011762">
    <property type="entry name" value="COA_CT_N"/>
</dbReference>
<dbReference type="Pfam" id="PF01039">
    <property type="entry name" value="Carboxyl_trans"/>
    <property type="match status" value="1"/>
</dbReference>
<dbReference type="PROSITE" id="PS50989">
    <property type="entry name" value="COA_CT_CTER"/>
    <property type="match status" value="1"/>
</dbReference>
<dbReference type="InterPro" id="IPR034733">
    <property type="entry name" value="AcCoA_carboxyl_beta"/>
</dbReference>
<comment type="caution">
    <text evidence="12">The sequence shown here is derived from an EMBL/GenBank/DDBJ whole genome shotgun (WGS) entry which is preliminary data.</text>
</comment>
<dbReference type="Gene3D" id="3.30.1490.20">
    <property type="entry name" value="ATP-grasp fold, A domain"/>
    <property type="match status" value="1"/>
</dbReference>
<evidence type="ECO:0000313" key="12">
    <source>
        <dbReference type="EMBL" id="TQE09654.1"/>
    </source>
</evidence>
<sequence>MSEAQRKLLTVPSSHPGNWYVNGVLRHPSMASKVDEFCYALGGKKPIHSILIANNGMAAVKFIRSVRTWSYETFGTEKAVLLVAMATPEDMRINAEHIRIADQFVEVPGGTNNNNYANVQLITEMAERTHVNAVWPGWGHASENPELPDALNAKGIVFLGPPSISMGALGDKIGSSLIAQAANVPTLPWSGSHVKIPSDSCLVTIPEEVYREACVYTTEEAVASCQVVGYPAMIKASWGGGGKGIRKVHNDDEVRALFKQVQGEVPGSPIFIMKLASQSRHLEVQLLCDQYGNVAALHSRDCSVQRRHQKIIEEGPITVAPIETVKKLEQSARRLAKSVNYVGAATVEYLYAMETGEYYFLELNPRLQVEHPVTEWIAEINLPAAQVVVGMGIPLWQIPGRADVIERLRLQYKKDLLKIVDIVLSHQGVKNKNKLILRLMEQLVYPNPAAYREKLIRFSQLNHTSYSELALKASQLMEQTKLSELRSSIARSLSELEMFTEDGESMDTPKRKSAINERMEDLVSAPLAVEDALVGLFDHSDHTLQRRVVESYVRRLYQPYLLKGSVRMQWQRSGLMASWEFLDEHTGRKNANEDQSSGKSIEKYSERKWGVMIIIKSLQFLPAIISAALKEMSHQLHESIPNGSSDPSSFGNMMHIALVGINNQMSLLQDSGDEDQAQERIKKLAKILKEQGVASILHSAGVRVISCIIQRDEGRAPMRHSFHWSSEKLYYEEEPLLRHLEPPLSIYLELDKLKGYENVQYTPSRDRQWHLYSVVDKPQPTKRMFLRTLVRQPTSNDGFAGFQRLDMEAANKQWTLSFTSRSILRSLLTAMEELELNAHNASVKSDHTHMYLYILREQQIDDLLPYPKRVDLDAGQEETVAEAILEELAREIHASVGVRMHRLGVCEWEVKLWIASSRQANVAWRVVVTNVTGHTCTVHIYRELEDTSKQGVVYHSASTQAPLHGLPVNAQYQPLGAIDRRRLLARRTSTTYCYDFPLAFQTALEQAWASQLPGSKKPKDKILKVTELKFSDQHGTWGTPLVEVVRPPGLNDVGMVAWFMEMSTPEFPSGRKILIVSNDVTFKAGSFGPREDAFFFAVTELACAKKLPLIYLAANSGARIGVAEEVKSCFKVGWSDESSPERGFQYVYLTSEDYARIGSSVIAHELKLASGESRWVIDTIVGKEDGLGVESLTGSGAIAGAYSRAYRETFTLTYVTGRTVGIGAYLARLGMRCIQRLDQPIILTGFSALNKLLGREVYSSHMQLGGPKIMGTNGVVHLTVADDLEGISAIVKWLSYVPAHAGGPLPILSPSDPPERPVEYCPENSCDPRAAISGALNGDGKWMGGIFDKDSFIETLEGWARTVVTGRAKLGGIPVGIVAVETQTVMQIIPADPGQLDSHERVVPQAGQVWFPDSASKTAQALLDFNREELPLFILANWRGFSGGQRDLFEGILQAGSTIVENLRTYKQPIFVFIPMMGELRGGAWVVVDSRINPDHIEMYADRTARGNVLEPEGMIEIKFRNKELLESMGRLDQQLIQLKAKLQEAKSSGAHEMVEPLQHQIRSREKQLLPVYTQIATRFAELHDTSLRMAAKGVIREVLDWNSSRSFFYKRLLRRISEESLIKIVRDAAGEQLSHKSASDLIKNWFLTSDIPGCREDAWVDDEIFFRWKENPKNYEDKLKELRVQKVLLQLANIGDSVSDLQALPQGLAALLSKVEPSNRALLIDELRKVLG</sequence>
<keyword evidence="2" id="KW-0436">Ligase</keyword>
<dbReference type="FunFam" id="3.30.1490.20:FF:000003">
    <property type="entry name" value="acetyl-CoA carboxylase isoform X1"/>
    <property type="match status" value="1"/>
</dbReference>
<dbReference type="InterPro" id="IPR049076">
    <property type="entry name" value="ACCA"/>
</dbReference>
<dbReference type="InterPro" id="IPR011761">
    <property type="entry name" value="ATP-grasp"/>
</dbReference>
<evidence type="ECO:0000259" key="9">
    <source>
        <dbReference type="PROSITE" id="PS50979"/>
    </source>
</evidence>
<dbReference type="PANTHER" id="PTHR45728:SF3">
    <property type="entry name" value="ACETYL-COA CARBOXYLASE"/>
    <property type="match status" value="1"/>
</dbReference>
<accession>A0A540NF28</accession>
<keyword evidence="7" id="KW-0175">Coiled coil</keyword>
<dbReference type="SUPFAM" id="SSF56059">
    <property type="entry name" value="Glutathione synthetase ATP-binding domain-like"/>
    <property type="match status" value="1"/>
</dbReference>
<dbReference type="GO" id="GO:0003989">
    <property type="term" value="F:acetyl-CoA carboxylase activity"/>
    <property type="evidence" value="ECO:0007669"/>
    <property type="project" value="InterPro"/>
</dbReference>
<dbReference type="GO" id="GO:0005524">
    <property type="term" value="F:ATP binding"/>
    <property type="evidence" value="ECO:0007669"/>
    <property type="project" value="UniProtKB-UniRule"/>
</dbReference>
<reference evidence="12 13" key="1">
    <citation type="journal article" date="2019" name="G3 (Bethesda)">
        <title>Sequencing of a Wild Apple (Malus baccata) Genome Unravels the Differences Between Cultivated and Wild Apple Species Regarding Disease Resistance and Cold Tolerance.</title>
        <authorList>
            <person name="Chen X."/>
        </authorList>
    </citation>
    <scope>NUCLEOTIDE SEQUENCE [LARGE SCALE GENOMIC DNA]</scope>
    <source>
        <strain evidence="13">cv. Shandingzi</strain>
        <tissue evidence="12">Leaves</tissue>
    </source>
</reference>
<dbReference type="STRING" id="106549.A0A540NF28"/>
<evidence type="ECO:0000256" key="5">
    <source>
        <dbReference type="ARBA" id="ARBA00023267"/>
    </source>
</evidence>
<dbReference type="InterPro" id="IPR005481">
    <property type="entry name" value="BC-like_N"/>
</dbReference>
<evidence type="ECO:0008006" key="14">
    <source>
        <dbReference type="Google" id="ProtNLM"/>
    </source>
</evidence>
<dbReference type="Pfam" id="PF00289">
    <property type="entry name" value="Biotin_carb_N"/>
    <property type="match status" value="1"/>
</dbReference>
<protein>
    <recommendedName>
        <fullName evidence="14">Acetyl-CoA carboxylase</fullName>
    </recommendedName>
</protein>
<dbReference type="GO" id="GO:0006633">
    <property type="term" value="P:fatty acid biosynthetic process"/>
    <property type="evidence" value="ECO:0007669"/>
    <property type="project" value="InterPro"/>
</dbReference>
<evidence type="ECO:0000256" key="7">
    <source>
        <dbReference type="SAM" id="Coils"/>
    </source>
</evidence>
<name>A0A540NF28_MALBA</name>
<evidence type="ECO:0000256" key="1">
    <source>
        <dbReference type="ARBA" id="ARBA00001953"/>
    </source>
</evidence>
<evidence type="ECO:0000313" key="13">
    <source>
        <dbReference type="Proteomes" id="UP000315295"/>
    </source>
</evidence>
<dbReference type="InterPro" id="IPR005479">
    <property type="entry name" value="CPAse_ATP-bd"/>
</dbReference>
<dbReference type="Gene3D" id="3.90.226.10">
    <property type="entry name" value="2-enoyl-CoA Hydratase, Chain A, domain 1"/>
    <property type="match status" value="2"/>
</dbReference>
<dbReference type="PANTHER" id="PTHR45728">
    <property type="entry name" value="ACETYL-COA CARBOXYLASE, ISOFORM A"/>
    <property type="match status" value="1"/>
</dbReference>
<feature type="domain" description="CoA carboxyltransferase N-terminal" evidence="10">
    <location>
        <begin position="971"/>
        <end position="1309"/>
    </location>
</feature>
<dbReference type="Proteomes" id="UP000315295">
    <property type="component" value="Unassembled WGS sequence"/>
</dbReference>
<dbReference type="Gene3D" id="2.40.460.10">
    <property type="entry name" value="Biotin dependent carboxylase carboxyltransferase"/>
    <property type="match status" value="1"/>
</dbReference>
<feature type="domain" description="Biotin carboxylation" evidence="9">
    <location>
        <begin position="46"/>
        <end position="1733"/>
    </location>
</feature>
<keyword evidence="3 6" id="KW-0547">Nucleotide-binding</keyword>
<keyword evidence="5" id="KW-0092">Biotin</keyword>